<dbReference type="EMBL" id="KI894028">
    <property type="protein sequence ID" value="OBR87347.1"/>
    <property type="molecule type" value="Genomic_DNA"/>
</dbReference>
<feature type="compositionally biased region" description="Polar residues" evidence="1">
    <location>
        <begin position="132"/>
        <end position="151"/>
    </location>
</feature>
<dbReference type="VEuPathDB" id="FungiDB:I303_01549"/>
<evidence type="ECO:0000256" key="1">
    <source>
        <dbReference type="SAM" id="MobiDB-lite"/>
    </source>
</evidence>
<accession>A0A1A6ABB3</accession>
<dbReference type="KEGG" id="kdj:28965248"/>
<proteinExistence type="predicted"/>
<reference evidence="2" key="1">
    <citation type="submission" date="2013-07" db="EMBL/GenBank/DDBJ databases">
        <title>The Genome Sequence of Cryptococcus dejecticola CBS10117.</title>
        <authorList>
            <consortium name="The Broad Institute Genome Sequencing Platform"/>
            <person name="Cuomo C."/>
            <person name="Litvintseva A."/>
            <person name="Chen Y."/>
            <person name="Heitman J."/>
            <person name="Sun S."/>
            <person name="Springer D."/>
            <person name="Dromer F."/>
            <person name="Young S.K."/>
            <person name="Zeng Q."/>
            <person name="Gargeya S."/>
            <person name="Fitzgerald M."/>
            <person name="Abouelleil A."/>
            <person name="Alvarado L."/>
            <person name="Berlin A.M."/>
            <person name="Chapman S.B."/>
            <person name="Dewar J."/>
            <person name="Goldberg J."/>
            <person name="Griggs A."/>
            <person name="Gujja S."/>
            <person name="Hansen M."/>
            <person name="Howarth C."/>
            <person name="Imamovic A."/>
            <person name="Larimer J."/>
            <person name="McCowan C."/>
            <person name="Murphy C."/>
            <person name="Pearson M."/>
            <person name="Priest M."/>
            <person name="Roberts A."/>
            <person name="Saif S."/>
            <person name="Shea T."/>
            <person name="Sykes S."/>
            <person name="Wortman J."/>
            <person name="Nusbaum C."/>
            <person name="Birren B."/>
        </authorList>
    </citation>
    <scope>NUCLEOTIDE SEQUENCE [LARGE SCALE GENOMIC DNA]</scope>
    <source>
        <strain evidence="2">CBS 10117</strain>
    </source>
</reference>
<dbReference type="GeneID" id="28965248"/>
<dbReference type="Proteomes" id="UP000078595">
    <property type="component" value="Chromosome 2"/>
</dbReference>
<reference evidence="3" key="2">
    <citation type="submission" date="2013-07" db="EMBL/GenBank/DDBJ databases">
        <authorList>
            <consortium name="The Broad Institute Genome Sequencing Platform"/>
            <person name="Cuomo C."/>
            <person name="Litvintseva A."/>
            <person name="Chen Y."/>
            <person name="Heitman J."/>
            <person name="Sun S."/>
            <person name="Springer D."/>
            <person name="Dromer F."/>
            <person name="Young S.K."/>
            <person name="Zeng Q."/>
            <person name="Gargeya S."/>
            <person name="Fitzgerald M."/>
            <person name="Abouelleil A."/>
            <person name="Alvarado L."/>
            <person name="Berlin A.M."/>
            <person name="Chapman S.B."/>
            <person name="Dewar J."/>
            <person name="Goldberg J."/>
            <person name="Griggs A."/>
            <person name="Gujja S."/>
            <person name="Hansen M."/>
            <person name="Howarth C."/>
            <person name="Imamovic A."/>
            <person name="Larimer J."/>
            <person name="McCowan C."/>
            <person name="Murphy C."/>
            <person name="Pearson M."/>
            <person name="Priest M."/>
            <person name="Roberts A."/>
            <person name="Saif S."/>
            <person name="Shea T."/>
            <person name="Sykes S."/>
            <person name="Wortman J."/>
            <person name="Nusbaum C."/>
            <person name="Birren B."/>
        </authorList>
    </citation>
    <scope>NUCLEOTIDE SEQUENCE</scope>
    <source>
        <strain evidence="3">CBS 10117</strain>
    </source>
</reference>
<keyword evidence="4" id="KW-1185">Reference proteome</keyword>
<organism evidence="2">
    <name type="scientific">Kwoniella dejecticola CBS 10117</name>
    <dbReference type="NCBI Taxonomy" id="1296121"/>
    <lineage>
        <taxon>Eukaryota</taxon>
        <taxon>Fungi</taxon>
        <taxon>Dikarya</taxon>
        <taxon>Basidiomycota</taxon>
        <taxon>Agaricomycotina</taxon>
        <taxon>Tremellomycetes</taxon>
        <taxon>Tremellales</taxon>
        <taxon>Cryptococcaceae</taxon>
        <taxon>Kwoniella</taxon>
    </lineage>
</organism>
<evidence type="ECO:0000313" key="3">
    <source>
        <dbReference type="EMBL" id="WWC59748.1"/>
    </source>
</evidence>
<feature type="region of interest" description="Disordered" evidence="1">
    <location>
        <begin position="129"/>
        <end position="151"/>
    </location>
</feature>
<dbReference type="RefSeq" id="XP_018265189.1">
    <property type="nucleotide sequence ID" value="XM_018404908.1"/>
</dbReference>
<reference evidence="3" key="3">
    <citation type="submission" date="2024-02" db="EMBL/GenBank/DDBJ databases">
        <title>Comparative genomics of Cryptococcus and Kwoniella reveals pathogenesis evolution and contrasting modes of karyotype evolution via chromosome fusion or intercentromeric recombination.</title>
        <authorList>
            <person name="Coelho M.A."/>
            <person name="David-Palma M."/>
            <person name="Shea T."/>
            <person name="Bowers K."/>
            <person name="McGinley-Smith S."/>
            <person name="Mohammad A.W."/>
            <person name="Gnirke A."/>
            <person name="Yurkov A.M."/>
            <person name="Nowrousian M."/>
            <person name="Sun S."/>
            <person name="Cuomo C.A."/>
            <person name="Heitman J."/>
        </authorList>
    </citation>
    <scope>NUCLEOTIDE SEQUENCE</scope>
    <source>
        <strain evidence="3">CBS 10117</strain>
    </source>
</reference>
<dbReference type="AlphaFoldDB" id="A0A1A6ABB3"/>
<protein>
    <submittedName>
        <fullName evidence="2">Uncharacterized protein</fullName>
    </submittedName>
</protein>
<sequence>MSYRSDFFRESFGAFLATRPGQSAMDRFSVPKPKPENLSEINYCYQKFYERSVGSFGEEQRAAVPSSIGDIEEGKVSEALRSAVDRYLDANNPQLNSNNPDPNDPLKRVRAALARSILSEWAEESAEIIRNSEASQGTAPQNTDNNGTTSG</sequence>
<name>A0A1A6ABB3_9TREE</name>
<evidence type="ECO:0000313" key="2">
    <source>
        <dbReference type="EMBL" id="OBR87347.1"/>
    </source>
</evidence>
<gene>
    <name evidence="2" type="ORF">I303_01549</name>
    <name evidence="3" type="ORF">I303_102310</name>
</gene>
<dbReference type="EMBL" id="CP144531">
    <property type="protein sequence ID" value="WWC59748.1"/>
    <property type="molecule type" value="Genomic_DNA"/>
</dbReference>
<evidence type="ECO:0000313" key="4">
    <source>
        <dbReference type="Proteomes" id="UP000078595"/>
    </source>
</evidence>